<organism evidence="2">
    <name type="scientific">uncultured Caudovirales phage</name>
    <dbReference type="NCBI Taxonomy" id="2100421"/>
    <lineage>
        <taxon>Viruses</taxon>
        <taxon>Duplodnaviria</taxon>
        <taxon>Heunggongvirae</taxon>
        <taxon>Uroviricota</taxon>
        <taxon>Caudoviricetes</taxon>
        <taxon>Peduoviridae</taxon>
        <taxon>Maltschvirus</taxon>
        <taxon>Maltschvirus maltsch</taxon>
    </lineage>
</organism>
<protein>
    <submittedName>
        <fullName evidence="2">Uncharacterized protein</fullName>
    </submittedName>
</protein>
<keyword evidence="1" id="KW-0472">Membrane</keyword>
<evidence type="ECO:0000256" key="1">
    <source>
        <dbReference type="SAM" id="Phobius"/>
    </source>
</evidence>
<keyword evidence="1" id="KW-1133">Transmembrane helix</keyword>
<reference evidence="2" key="1">
    <citation type="submission" date="2020-04" db="EMBL/GenBank/DDBJ databases">
        <authorList>
            <person name="Chiriac C."/>
            <person name="Salcher M."/>
            <person name="Ghai R."/>
            <person name="Kavagutti S V."/>
        </authorList>
    </citation>
    <scope>NUCLEOTIDE SEQUENCE</scope>
</reference>
<feature type="transmembrane region" description="Helical" evidence="1">
    <location>
        <begin position="21"/>
        <end position="43"/>
    </location>
</feature>
<proteinExistence type="predicted"/>
<sequence length="64" mass="6923">MSESINQRMAKVPDLLTSREIRPLLIAILTDIAALTASLNQLIDDYDNAVTPTTAAPVTPTLED</sequence>
<evidence type="ECO:0000313" key="2">
    <source>
        <dbReference type="EMBL" id="CAB4158489.1"/>
    </source>
</evidence>
<name>A0A6J5NGV7_9CAUD</name>
<keyword evidence="1" id="KW-0812">Transmembrane</keyword>
<accession>A0A6J5NGV7</accession>
<gene>
    <name evidence="2" type="ORF">UFOVP713_6</name>
</gene>
<dbReference type="EMBL" id="LR796676">
    <property type="protein sequence ID" value="CAB4158489.1"/>
    <property type="molecule type" value="Genomic_DNA"/>
</dbReference>